<dbReference type="EMBL" id="VCQU01000001">
    <property type="protein sequence ID" value="NMN93825.1"/>
    <property type="molecule type" value="Genomic_DNA"/>
</dbReference>
<keyword evidence="6" id="KW-1185">Reference proteome</keyword>
<evidence type="ECO:0000256" key="4">
    <source>
        <dbReference type="SAM" id="Phobius"/>
    </source>
</evidence>
<keyword evidence="2 4" id="KW-0472">Membrane</keyword>
<comment type="caution">
    <text evidence="5">The sequence shown here is derived from an EMBL/GenBank/DDBJ whole genome shotgun (WGS) entry which is preliminary data.</text>
</comment>
<evidence type="ECO:0000313" key="5">
    <source>
        <dbReference type="EMBL" id="NMN93825.1"/>
    </source>
</evidence>
<evidence type="ECO:0000256" key="3">
    <source>
        <dbReference type="SAM" id="MobiDB-lite"/>
    </source>
</evidence>
<sequence>MNVQAIEELSQEIPETAAEESAPSKPRRNRARNALALSVFLAVAAASAWAYLFFVTRPADDAIDQASQQAAVDSAASAATAILSYKSDTVDADLDAANSLVTGTFGDYYRTFTRDVVSPAAKEKKISTSATVVGKAISDFSEDKAVVLVFVNQSTTTAEVTQPTTTTTTIRIEVERHSSKWLVSKFDPA</sequence>
<reference evidence="5 6" key="2">
    <citation type="submission" date="2020-06" db="EMBL/GenBank/DDBJ databases">
        <title>Antribacter stalactiti gen. nov., sp. nov., a new member of the family Nacardiaceae isolated from a cave.</title>
        <authorList>
            <person name="Kim I.S."/>
        </authorList>
    </citation>
    <scope>NUCLEOTIDE SEQUENCE [LARGE SCALE GENOMIC DNA]</scope>
    <source>
        <strain evidence="5 6">YC2-7</strain>
    </source>
</reference>
<keyword evidence="4" id="KW-1133">Transmembrane helix</keyword>
<evidence type="ECO:0000313" key="6">
    <source>
        <dbReference type="Proteomes" id="UP000535543"/>
    </source>
</evidence>
<dbReference type="GO" id="GO:0016020">
    <property type="term" value="C:membrane"/>
    <property type="evidence" value="ECO:0007669"/>
    <property type="project" value="UniProtKB-SubCell"/>
</dbReference>
<organism evidence="5 6">
    <name type="scientific">Antrihabitans stalactiti</name>
    <dbReference type="NCBI Taxonomy" id="2584121"/>
    <lineage>
        <taxon>Bacteria</taxon>
        <taxon>Bacillati</taxon>
        <taxon>Actinomycetota</taxon>
        <taxon>Actinomycetes</taxon>
        <taxon>Mycobacteriales</taxon>
        <taxon>Nocardiaceae</taxon>
        <taxon>Antrihabitans</taxon>
    </lineage>
</organism>
<reference evidence="5 6" key="1">
    <citation type="submission" date="2019-05" db="EMBL/GenBank/DDBJ databases">
        <authorList>
            <person name="Lee S.D."/>
        </authorList>
    </citation>
    <scope>NUCLEOTIDE SEQUENCE [LARGE SCALE GENOMIC DNA]</scope>
    <source>
        <strain evidence="5 6">YC2-7</strain>
    </source>
</reference>
<dbReference type="PANTHER" id="PTHR37042">
    <property type="entry name" value="OUTER MEMBRANE PROTEIN RV1973"/>
    <property type="match status" value="1"/>
</dbReference>
<dbReference type="Proteomes" id="UP000535543">
    <property type="component" value="Unassembled WGS sequence"/>
</dbReference>
<evidence type="ECO:0000256" key="2">
    <source>
        <dbReference type="ARBA" id="ARBA00023136"/>
    </source>
</evidence>
<protein>
    <submittedName>
        <fullName evidence="5">Twin-arginine translocation pathway signal</fullName>
    </submittedName>
</protein>
<gene>
    <name evidence="5" type="ORF">FGL95_02065</name>
</gene>
<dbReference type="RefSeq" id="WP_169584513.1">
    <property type="nucleotide sequence ID" value="NZ_VCQU01000001.1"/>
</dbReference>
<feature type="transmembrane region" description="Helical" evidence="4">
    <location>
        <begin position="34"/>
        <end position="54"/>
    </location>
</feature>
<proteinExistence type="predicted"/>
<dbReference type="PANTHER" id="PTHR37042:SF4">
    <property type="entry name" value="OUTER MEMBRANE PROTEIN RV1973"/>
    <property type="match status" value="1"/>
</dbReference>
<name>A0A848K3V9_9NOCA</name>
<comment type="subcellular location">
    <subcellularLocation>
        <location evidence="1">Membrane</location>
    </subcellularLocation>
</comment>
<dbReference type="AlphaFoldDB" id="A0A848K3V9"/>
<keyword evidence="4" id="KW-0812">Transmembrane</keyword>
<evidence type="ECO:0000256" key="1">
    <source>
        <dbReference type="ARBA" id="ARBA00004370"/>
    </source>
</evidence>
<accession>A0A848K3V9</accession>
<feature type="region of interest" description="Disordered" evidence="3">
    <location>
        <begin position="1"/>
        <end position="28"/>
    </location>
</feature>